<gene>
    <name evidence="8" type="ORF">METZ01_LOCUS39266</name>
</gene>
<name>A0A381R3Y6_9ZZZZ</name>
<dbReference type="NCBIfam" id="TIGR01662">
    <property type="entry name" value="HAD-SF-IIIA"/>
    <property type="match status" value="1"/>
</dbReference>
<keyword evidence="4" id="KW-0479">Metal-binding</keyword>
<comment type="similarity">
    <text evidence="2">Belongs to the GmhB family.</text>
</comment>
<protein>
    <recommendedName>
        <fullName evidence="7">D,D-heptose 1,7-bisphosphate phosphatase</fullName>
    </recommendedName>
</protein>
<proteinExistence type="inferred from homology"/>
<evidence type="ECO:0000256" key="3">
    <source>
        <dbReference type="ARBA" id="ARBA00022490"/>
    </source>
</evidence>
<dbReference type="GO" id="GO:0016791">
    <property type="term" value="F:phosphatase activity"/>
    <property type="evidence" value="ECO:0007669"/>
    <property type="project" value="InterPro"/>
</dbReference>
<sequence>MSKSLFNNLRVVLLDRDGVINEEPGPILTPEQFVMIPKSAAAVARLNAEGFRCFVITNQAAFARGDLSESAFQAITDKMQHELQKAGAHLDGQYYCPHHPDWENGERREVPALCACRKPGTLLLEQAAEEHGFSAEESILIGDSTSDFAAASKWGICSIGLHTGHGGQDSKAKADPDYWQDDLWSAVEFLLANAS</sequence>
<dbReference type="GO" id="GO:0005737">
    <property type="term" value="C:cytoplasm"/>
    <property type="evidence" value="ECO:0007669"/>
    <property type="project" value="UniProtKB-SubCell"/>
</dbReference>
<keyword evidence="3" id="KW-0963">Cytoplasm</keyword>
<dbReference type="PANTHER" id="PTHR42891:SF1">
    <property type="entry name" value="D-GLYCERO-BETA-D-MANNO-HEPTOSE-1,7-BISPHOSPHATE 7-PHOSPHATASE"/>
    <property type="match status" value="1"/>
</dbReference>
<evidence type="ECO:0000256" key="5">
    <source>
        <dbReference type="ARBA" id="ARBA00022801"/>
    </source>
</evidence>
<reference evidence="8" key="1">
    <citation type="submission" date="2018-05" db="EMBL/GenBank/DDBJ databases">
        <authorList>
            <person name="Lanie J.A."/>
            <person name="Ng W.-L."/>
            <person name="Kazmierczak K.M."/>
            <person name="Andrzejewski T.M."/>
            <person name="Davidsen T.M."/>
            <person name="Wayne K.J."/>
            <person name="Tettelin H."/>
            <person name="Glass J.I."/>
            <person name="Rusch D."/>
            <person name="Podicherti R."/>
            <person name="Tsui H.-C.T."/>
            <person name="Winkler M.E."/>
        </authorList>
    </citation>
    <scope>NUCLEOTIDE SEQUENCE</scope>
</reference>
<dbReference type="Gene3D" id="3.40.50.1000">
    <property type="entry name" value="HAD superfamily/HAD-like"/>
    <property type="match status" value="1"/>
</dbReference>
<evidence type="ECO:0000256" key="1">
    <source>
        <dbReference type="ARBA" id="ARBA00004496"/>
    </source>
</evidence>
<dbReference type="InterPro" id="IPR006543">
    <property type="entry name" value="Histidinol-phos"/>
</dbReference>
<dbReference type="InterPro" id="IPR004446">
    <property type="entry name" value="Heptose_bisP_phosphatase"/>
</dbReference>
<organism evidence="8">
    <name type="scientific">marine metagenome</name>
    <dbReference type="NCBI Taxonomy" id="408172"/>
    <lineage>
        <taxon>unclassified sequences</taxon>
        <taxon>metagenomes</taxon>
        <taxon>ecological metagenomes</taxon>
    </lineage>
</organism>
<keyword evidence="6" id="KW-0119">Carbohydrate metabolism</keyword>
<dbReference type="GO" id="GO:0046872">
    <property type="term" value="F:metal ion binding"/>
    <property type="evidence" value="ECO:0007669"/>
    <property type="project" value="UniProtKB-KW"/>
</dbReference>
<dbReference type="NCBIfam" id="TIGR01656">
    <property type="entry name" value="Histidinol-ppas"/>
    <property type="match status" value="1"/>
</dbReference>
<dbReference type="PIRSF" id="PIRSF004682">
    <property type="entry name" value="GmhB"/>
    <property type="match status" value="1"/>
</dbReference>
<evidence type="ECO:0000256" key="4">
    <source>
        <dbReference type="ARBA" id="ARBA00022723"/>
    </source>
</evidence>
<evidence type="ECO:0000313" key="8">
    <source>
        <dbReference type="EMBL" id="SUZ86412.1"/>
    </source>
</evidence>
<dbReference type="SUPFAM" id="SSF56784">
    <property type="entry name" value="HAD-like"/>
    <property type="match status" value="1"/>
</dbReference>
<evidence type="ECO:0000256" key="7">
    <source>
        <dbReference type="ARBA" id="ARBA00031828"/>
    </source>
</evidence>
<dbReference type="Pfam" id="PF13242">
    <property type="entry name" value="Hydrolase_like"/>
    <property type="match status" value="1"/>
</dbReference>
<evidence type="ECO:0000256" key="2">
    <source>
        <dbReference type="ARBA" id="ARBA00005628"/>
    </source>
</evidence>
<evidence type="ECO:0000256" key="6">
    <source>
        <dbReference type="ARBA" id="ARBA00023277"/>
    </source>
</evidence>
<dbReference type="PANTHER" id="PTHR42891">
    <property type="entry name" value="D-GLYCERO-BETA-D-MANNO-HEPTOSE-1,7-BISPHOSPHATE 7-PHOSPHATASE"/>
    <property type="match status" value="1"/>
</dbReference>
<comment type="subcellular location">
    <subcellularLocation>
        <location evidence="1">Cytoplasm</location>
    </subcellularLocation>
</comment>
<accession>A0A381R3Y6</accession>
<dbReference type="InterPro" id="IPR023214">
    <property type="entry name" value="HAD_sf"/>
</dbReference>
<dbReference type="GO" id="GO:0005975">
    <property type="term" value="P:carbohydrate metabolic process"/>
    <property type="evidence" value="ECO:0007669"/>
    <property type="project" value="InterPro"/>
</dbReference>
<dbReference type="InterPro" id="IPR036412">
    <property type="entry name" value="HAD-like_sf"/>
</dbReference>
<dbReference type="InterPro" id="IPR006549">
    <property type="entry name" value="HAD-SF_hydro_IIIA"/>
</dbReference>
<dbReference type="AlphaFoldDB" id="A0A381R3Y6"/>
<dbReference type="EMBL" id="UINC01001681">
    <property type="protein sequence ID" value="SUZ86412.1"/>
    <property type="molecule type" value="Genomic_DNA"/>
</dbReference>
<keyword evidence="5" id="KW-0378">Hydrolase</keyword>